<keyword evidence="1 4" id="KW-0963">Cytoplasm</keyword>
<evidence type="ECO:0000256" key="4">
    <source>
        <dbReference type="HAMAP-Rule" id="MF_00689"/>
    </source>
</evidence>
<dbReference type="GO" id="GO:0004057">
    <property type="term" value="F:arginyl-tRNA--protein transferase activity"/>
    <property type="evidence" value="ECO:0007669"/>
    <property type="project" value="InterPro"/>
</dbReference>
<dbReference type="InterPro" id="IPR017138">
    <property type="entry name" value="Asp_Glu_LeuTrfase"/>
</dbReference>
<evidence type="ECO:0000256" key="2">
    <source>
        <dbReference type="ARBA" id="ARBA00022679"/>
    </source>
</evidence>
<dbReference type="EMBL" id="AAKUWM010000001">
    <property type="protein sequence ID" value="ECV9656417.1"/>
    <property type="molecule type" value="Genomic_DNA"/>
</dbReference>
<dbReference type="NCBIfam" id="NF002346">
    <property type="entry name" value="PRK01305.2-3"/>
    <property type="match status" value="1"/>
</dbReference>
<dbReference type="PANTHER" id="PTHR21367">
    <property type="entry name" value="ARGININE-TRNA-PROTEIN TRANSFERASE 1"/>
    <property type="match status" value="1"/>
</dbReference>
<name>A0A698FC20_CAMJU</name>
<keyword evidence="2 4" id="KW-0808">Transferase</keyword>
<dbReference type="Pfam" id="PF04377">
    <property type="entry name" value="ATE_C"/>
    <property type="match status" value="1"/>
</dbReference>
<dbReference type="AlphaFoldDB" id="A0A698FC20"/>
<dbReference type="PANTHER" id="PTHR21367:SF1">
    <property type="entry name" value="ARGINYL-TRNA--PROTEIN TRANSFERASE 1"/>
    <property type="match status" value="1"/>
</dbReference>
<dbReference type="GO" id="GO:0008914">
    <property type="term" value="F:leucyl-tRNA--protein transferase activity"/>
    <property type="evidence" value="ECO:0007669"/>
    <property type="project" value="UniProtKB-UniRule"/>
</dbReference>
<feature type="domain" description="N-end rule aminoacyl transferase C-terminal" evidence="6">
    <location>
        <begin position="100"/>
        <end position="224"/>
    </location>
</feature>
<organism evidence="7">
    <name type="scientific">Campylobacter jejuni</name>
    <dbReference type="NCBI Taxonomy" id="197"/>
    <lineage>
        <taxon>Bacteria</taxon>
        <taxon>Pseudomonadati</taxon>
        <taxon>Campylobacterota</taxon>
        <taxon>Epsilonproteobacteria</taxon>
        <taxon>Campylobacterales</taxon>
        <taxon>Campylobacteraceae</taxon>
        <taxon>Campylobacter</taxon>
    </lineage>
</organism>
<comment type="caution">
    <text evidence="7">The sequence shown here is derived from an EMBL/GenBank/DDBJ whole genome shotgun (WGS) entry which is preliminary data.</text>
</comment>
<evidence type="ECO:0000313" key="7">
    <source>
        <dbReference type="EMBL" id="ECV9656417.1"/>
    </source>
</evidence>
<dbReference type="GO" id="GO:0071596">
    <property type="term" value="P:ubiquitin-dependent protein catabolic process via the N-end rule pathway"/>
    <property type="evidence" value="ECO:0007669"/>
    <property type="project" value="InterPro"/>
</dbReference>
<dbReference type="NCBIfam" id="NF002344">
    <property type="entry name" value="PRK01305.2-1"/>
    <property type="match status" value="1"/>
</dbReference>
<comment type="similarity">
    <text evidence="4">Belongs to the R-transferase family. Bpt subfamily.</text>
</comment>
<dbReference type="HAMAP" id="MF_00689">
    <property type="entry name" value="Bpt"/>
    <property type="match status" value="1"/>
</dbReference>
<protein>
    <recommendedName>
        <fullName evidence="4">Aspartate/glutamate leucyltransferase</fullName>
        <ecNumber evidence="4">2.3.2.29</ecNumber>
    </recommendedName>
</protein>
<comment type="subcellular location">
    <subcellularLocation>
        <location evidence="4">Cytoplasm</location>
    </subcellularLocation>
</comment>
<evidence type="ECO:0000259" key="6">
    <source>
        <dbReference type="Pfam" id="PF04377"/>
    </source>
</evidence>
<dbReference type="GO" id="GO:0005737">
    <property type="term" value="C:cytoplasm"/>
    <property type="evidence" value="ECO:0007669"/>
    <property type="project" value="UniProtKB-SubCell"/>
</dbReference>
<dbReference type="InterPro" id="IPR007471">
    <property type="entry name" value="N-end_Aminoacyl_Trfase_N"/>
</dbReference>
<dbReference type="SUPFAM" id="SSF55729">
    <property type="entry name" value="Acyl-CoA N-acyltransferases (Nat)"/>
    <property type="match status" value="1"/>
</dbReference>
<dbReference type="InterPro" id="IPR007472">
    <property type="entry name" value="N-end_Aminoacyl_Trfase_C"/>
</dbReference>
<gene>
    <name evidence="4" type="primary">bpt</name>
    <name evidence="7" type="ORF">F2N06_00120</name>
</gene>
<comment type="catalytic activity">
    <reaction evidence="4">
        <text>N-terminal L-aspartyl-[protein] + L-leucyl-tRNA(Leu) = N-terminal L-leucyl-L-aspartyl-[protein] + tRNA(Leu) + H(+)</text>
        <dbReference type="Rhea" id="RHEA:50420"/>
        <dbReference type="Rhea" id="RHEA-COMP:9613"/>
        <dbReference type="Rhea" id="RHEA-COMP:9622"/>
        <dbReference type="Rhea" id="RHEA-COMP:12669"/>
        <dbReference type="Rhea" id="RHEA-COMP:12674"/>
        <dbReference type="ChEBI" id="CHEBI:15378"/>
        <dbReference type="ChEBI" id="CHEBI:64720"/>
        <dbReference type="ChEBI" id="CHEBI:78442"/>
        <dbReference type="ChEBI" id="CHEBI:78494"/>
        <dbReference type="ChEBI" id="CHEBI:133042"/>
        <dbReference type="EC" id="2.3.2.29"/>
    </reaction>
</comment>
<evidence type="ECO:0000259" key="5">
    <source>
        <dbReference type="Pfam" id="PF04376"/>
    </source>
</evidence>
<dbReference type="Pfam" id="PF04376">
    <property type="entry name" value="ATE_N"/>
    <property type="match status" value="1"/>
</dbReference>
<comment type="catalytic activity">
    <reaction evidence="4">
        <text>N-terminal L-glutamyl-[protein] + L-leucyl-tRNA(Leu) = N-terminal L-leucyl-L-glutamyl-[protein] + tRNA(Leu) + H(+)</text>
        <dbReference type="Rhea" id="RHEA:50412"/>
        <dbReference type="Rhea" id="RHEA-COMP:9613"/>
        <dbReference type="Rhea" id="RHEA-COMP:9622"/>
        <dbReference type="Rhea" id="RHEA-COMP:12664"/>
        <dbReference type="Rhea" id="RHEA-COMP:12668"/>
        <dbReference type="ChEBI" id="CHEBI:15378"/>
        <dbReference type="ChEBI" id="CHEBI:64721"/>
        <dbReference type="ChEBI" id="CHEBI:78442"/>
        <dbReference type="ChEBI" id="CHEBI:78494"/>
        <dbReference type="ChEBI" id="CHEBI:133041"/>
        <dbReference type="EC" id="2.3.2.29"/>
    </reaction>
</comment>
<sequence length="252" mass="30678">MLEIGFCTLEDECPYLKDRRSRIEYKYIENCSKEVNSELIRRGWRRFGRYFSRPICKDCKECLSLRILVDEYQFSRSERRVINKNANTKIILRKPLLSNEHLFLYDKYHRFMEEKKSWKRYDLNFRQYYNLYVDGFMNFGYELAFYVEDKLVCVDFIDRLEDGISSIYCFYDPEFSYLSLGKFSLLSEIEIAKKEKLKYIYLGYFVKKCQSLSYKADYTPNEILKGTSSLFENEILWERWDADCANFRNYQC</sequence>
<keyword evidence="3 4" id="KW-0012">Acyltransferase</keyword>
<proteinExistence type="inferred from homology"/>
<dbReference type="PIRSF" id="PIRSF037208">
    <property type="entry name" value="ATE_pro_prd"/>
    <property type="match status" value="1"/>
</dbReference>
<evidence type="ECO:0000256" key="3">
    <source>
        <dbReference type="ARBA" id="ARBA00023315"/>
    </source>
</evidence>
<dbReference type="InterPro" id="IPR030700">
    <property type="entry name" value="N-end_Aminoacyl_Trfase"/>
</dbReference>
<comment type="function">
    <text evidence="4">Functions in the N-end rule pathway of protein degradation where it conjugates Leu from its aminoacyl-tRNA to the N-termini of proteins containing an N-terminal aspartate or glutamate.</text>
</comment>
<feature type="domain" description="N-end aminoacyl transferase N-terminal" evidence="5">
    <location>
        <begin position="12"/>
        <end position="80"/>
    </location>
</feature>
<evidence type="ECO:0000256" key="1">
    <source>
        <dbReference type="ARBA" id="ARBA00022490"/>
    </source>
</evidence>
<dbReference type="InterPro" id="IPR016181">
    <property type="entry name" value="Acyl_CoA_acyltransferase"/>
</dbReference>
<accession>A0A698FC20</accession>
<reference evidence="7" key="1">
    <citation type="submission" date="2019-09" db="EMBL/GenBank/DDBJ databases">
        <authorList>
            <consortium name="GenomeTrakr network: Whole genome sequencing for foodborne pathogen traceback"/>
        </authorList>
    </citation>
    <scope>NUCLEOTIDE SEQUENCE [LARGE SCALE GENOMIC DNA]</scope>
    <source>
        <strain evidence="7">TTU_583</strain>
    </source>
</reference>
<dbReference type="EC" id="2.3.2.29" evidence="4"/>